<dbReference type="InterPro" id="IPR001138">
    <property type="entry name" value="Zn2Cys6_DnaBD"/>
</dbReference>
<dbReference type="PROSITE" id="PS00463">
    <property type="entry name" value="ZN2_CY6_FUNGAL_1"/>
    <property type="match status" value="1"/>
</dbReference>
<sequence length="792" mass="87790">MNRRSVEPVSALSSARGSKSQQGKWGSACAVCATAKAKCLRSNDEPETPCDRCKRLGKDCTGQVHQPRKKRTLKASKTSQLEERLNGLVDLLRASGEFPTDGSRTRQSSSSQFEDEPGSSQGPSPISSNATANVIRIPQSWNRHAPPRCICRAQAGDVPLQRRSDEELLAIYQDRLSPVFPFVGIPPDATPERLKAERPFLFSAIRMAASISDVNSMRGQMFALTKHLMHEMMVESNRSMDLLQGILVMLAWYQNHCLMHAQLNNLLHLAQALLADLGLNRSPEVQERSNVMVLNPPAPNRTTNEDRRAILGVWFLSSSVGTGLMKALPMRFSKYTRQCLDDLDKASEYESDVLLVHLVKVQRLTERIHNWMSQEDEEDDVSVYLKAPAAAYQVAFHGEIDRLQSSLPASLVDNRLLQVYFAFVTLHLNEPPPIDADRLKKLEESLSSVALNGSSSLDGLYRAQYALKGFFEKWFEMPTDFYTSMPVFVMLEVVYGITMLARWAKLLGPGQARRGDTVQDILIPQKIVWDPSAVRPSQNSVFGAGLAPLKPFDTSSVTENQSTNVSTAGRGSGLSKLPPPITDPTQISASQFREVTDPTVPGVVASLRSKLRKQPGLNIDIIGILASLAQRCEQVHRELTEEGAGGAWHNDVWYLCAKKVLITRAKLEKWAEIVAIGGVPTERTTDTVTRNTRAGKDVQMMDSGTATEQAQTAPIGRQALYSEDNALAAFQKQMEIAGQGVLPPESTGDAWQFDSMWTNEMFDQLDPALWLNDGNDWEMALLGPIQDNQFRI</sequence>
<name>A0ABR4ERP5_9PEZI</name>
<keyword evidence="2" id="KW-0805">Transcription regulation</keyword>
<feature type="compositionally biased region" description="Polar residues" evidence="6">
    <location>
        <begin position="553"/>
        <end position="569"/>
    </location>
</feature>
<evidence type="ECO:0000256" key="1">
    <source>
        <dbReference type="ARBA" id="ARBA00004123"/>
    </source>
</evidence>
<evidence type="ECO:0000259" key="7">
    <source>
        <dbReference type="PROSITE" id="PS50048"/>
    </source>
</evidence>
<keyword evidence="4" id="KW-0804">Transcription</keyword>
<feature type="region of interest" description="Disordered" evidence="6">
    <location>
        <begin position="1"/>
        <end position="26"/>
    </location>
</feature>
<comment type="caution">
    <text evidence="8">The sequence shown here is derived from an EMBL/GenBank/DDBJ whole genome shotgun (WGS) entry which is preliminary data.</text>
</comment>
<feature type="region of interest" description="Disordered" evidence="6">
    <location>
        <begin position="40"/>
        <end position="79"/>
    </location>
</feature>
<dbReference type="Proteomes" id="UP001600888">
    <property type="component" value="Unassembled WGS sequence"/>
</dbReference>
<evidence type="ECO:0000256" key="5">
    <source>
        <dbReference type="ARBA" id="ARBA00023242"/>
    </source>
</evidence>
<dbReference type="PANTHER" id="PTHR31845">
    <property type="entry name" value="FINGER DOMAIN PROTEIN, PUTATIVE-RELATED"/>
    <property type="match status" value="1"/>
</dbReference>
<comment type="subcellular location">
    <subcellularLocation>
        <location evidence="1">Nucleus</location>
    </subcellularLocation>
</comment>
<organism evidence="8 9">
    <name type="scientific">Diaporthe vaccinii</name>
    <dbReference type="NCBI Taxonomy" id="105482"/>
    <lineage>
        <taxon>Eukaryota</taxon>
        <taxon>Fungi</taxon>
        <taxon>Dikarya</taxon>
        <taxon>Ascomycota</taxon>
        <taxon>Pezizomycotina</taxon>
        <taxon>Sordariomycetes</taxon>
        <taxon>Sordariomycetidae</taxon>
        <taxon>Diaporthales</taxon>
        <taxon>Diaporthaceae</taxon>
        <taxon>Diaporthe</taxon>
        <taxon>Diaporthe eres species complex</taxon>
    </lineage>
</organism>
<dbReference type="PANTHER" id="PTHR31845:SF10">
    <property type="entry name" value="ZN(II)2CYS6 TRANSCRIPTION FACTOR (EUROFUNG)"/>
    <property type="match status" value="1"/>
</dbReference>
<dbReference type="SUPFAM" id="SSF57701">
    <property type="entry name" value="Zn2/Cys6 DNA-binding domain"/>
    <property type="match status" value="1"/>
</dbReference>
<feature type="compositionally biased region" description="Polar residues" evidence="6">
    <location>
        <begin position="11"/>
        <end position="24"/>
    </location>
</feature>
<gene>
    <name evidence="8" type="ORF">FJTKL_08529</name>
</gene>
<feature type="compositionally biased region" description="Basic and acidic residues" evidence="6">
    <location>
        <begin position="41"/>
        <end position="58"/>
    </location>
</feature>
<keyword evidence="3" id="KW-0238">DNA-binding</keyword>
<feature type="domain" description="Zn(2)-C6 fungal-type" evidence="7">
    <location>
        <begin position="28"/>
        <end position="61"/>
    </location>
</feature>
<evidence type="ECO:0000313" key="8">
    <source>
        <dbReference type="EMBL" id="KAL2284995.1"/>
    </source>
</evidence>
<feature type="compositionally biased region" description="Low complexity" evidence="6">
    <location>
        <begin position="118"/>
        <end position="128"/>
    </location>
</feature>
<proteinExistence type="predicted"/>
<evidence type="ECO:0000256" key="4">
    <source>
        <dbReference type="ARBA" id="ARBA00023163"/>
    </source>
</evidence>
<dbReference type="InterPro" id="IPR051089">
    <property type="entry name" value="prtT"/>
</dbReference>
<feature type="region of interest" description="Disordered" evidence="6">
    <location>
        <begin position="95"/>
        <end position="129"/>
    </location>
</feature>
<dbReference type="PROSITE" id="PS50048">
    <property type="entry name" value="ZN2_CY6_FUNGAL_2"/>
    <property type="match status" value="1"/>
</dbReference>
<evidence type="ECO:0000256" key="3">
    <source>
        <dbReference type="ARBA" id="ARBA00023125"/>
    </source>
</evidence>
<dbReference type="Gene3D" id="4.10.240.10">
    <property type="entry name" value="Zn(2)-C6 fungal-type DNA-binding domain"/>
    <property type="match status" value="1"/>
</dbReference>
<accession>A0ABR4ERP5</accession>
<evidence type="ECO:0000313" key="9">
    <source>
        <dbReference type="Proteomes" id="UP001600888"/>
    </source>
</evidence>
<dbReference type="CDD" id="cd00067">
    <property type="entry name" value="GAL4"/>
    <property type="match status" value="1"/>
</dbReference>
<reference evidence="8 9" key="1">
    <citation type="submission" date="2024-03" db="EMBL/GenBank/DDBJ databases">
        <title>A high-quality draft genome sequence of Diaporthe vaccinii, a causative agent of upright dieback and viscid rot disease in cranberry plants.</title>
        <authorList>
            <person name="Sarrasin M."/>
            <person name="Lang B.F."/>
            <person name="Burger G."/>
        </authorList>
    </citation>
    <scope>NUCLEOTIDE SEQUENCE [LARGE SCALE GENOMIC DNA]</scope>
    <source>
        <strain evidence="8 9">IS7</strain>
    </source>
</reference>
<dbReference type="InterPro" id="IPR036864">
    <property type="entry name" value="Zn2-C6_fun-type_DNA-bd_sf"/>
</dbReference>
<feature type="region of interest" description="Disordered" evidence="6">
    <location>
        <begin position="553"/>
        <end position="579"/>
    </location>
</feature>
<protein>
    <recommendedName>
        <fullName evidence="7">Zn(2)-C6 fungal-type domain-containing protein</fullName>
    </recommendedName>
</protein>
<dbReference type="EMBL" id="JBAWTH010000033">
    <property type="protein sequence ID" value="KAL2284995.1"/>
    <property type="molecule type" value="Genomic_DNA"/>
</dbReference>
<evidence type="ECO:0000256" key="6">
    <source>
        <dbReference type="SAM" id="MobiDB-lite"/>
    </source>
</evidence>
<keyword evidence="5" id="KW-0539">Nucleus</keyword>
<keyword evidence="9" id="KW-1185">Reference proteome</keyword>
<evidence type="ECO:0000256" key="2">
    <source>
        <dbReference type="ARBA" id="ARBA00023015"/>
    </source>
</evidence>